<gene>
    <name evidence="2" type="ORF">Tci_856760</name>
</gene>
<comment type="caution">
    <text evidence="2">The sequence shown here is derived from an EMBL/GenBank/DDBJ whole genome shotgun (WGS) entry which is preliminary data.</text>
</comment>
<protein>
    <submittedName>
        <fullName evidence="2">Uncharacterized protein</fullName>
    </submittedName>
</protein>
<feature type="compositionally biased region" description="Basic and acidic residues" evidence="1">
    <location>
        <begin position="198"/>
        <end position="209"/>
    </location>
</feature>
<accession>A0A699RE81</accession>
<feature type="compositionally biased region" description="Acidic residues" evidence="1">
    <location>
        <begin position="148"/>
        <end position="176"/>
    </location>
</feature>
<feature type="region of interest" description="Disordered" evidence="1">
    <location>
        <begin position="70"/>
        <end position="105"/>
    </location>
</feature>
<sequence>MTRKPSISRRNRIHWHYVRDDALFSTVKVVSRHQATQQYGTILPIELTTAEIRNSKAYQEYYACAMGEAAPKPKASARKKKGDSASSTTLPTPTPTTTAESALRLSTSAKEQLKIVLKQSRRETHISQQSGFGTGEGTGSKPGVPDVPSDDSEEELLESGGESEEEKETSEDEEVSFDPIPRAPEDSEKESDDEEEQESRLSEEARIQE</sequence>
<dbReference type="EMBL" id="BKCJ011096512">
    <property type="protein sequence ID" value="GFC84790.1"/>
    <property type="molecule type" value="Genomic_DNA"/>
</dbReference>
<evidence type="ECO:0000256" key="1">
    <source>
        <dbReference type="SAM" id="MobiDB-lite"/>
    </source>
</evidence>
<dbReference type="AlphaFoldDB" id="A0A699RE81"/>
<reference evidence="2" key="1">
    <citation type="journal article" date="2019" name="Sci. Rep.">
        <title>Draft genome of Tanacetum cinerariifolium, the natural source of mosquito coil.</title>
        <authorList>
            <person name="Yamashiro T."/>
            <person name="Shiraishi A."/>
            <person name="Satake H."/>
            <person name="Nakayama K."/>
        </authorList>
    </citation>
    <scope>NUCLEOTIDE SEQUENCE</scope>
</reference>
<evidence type="ECO:0000313" key="2">
    <source>
        <dbReference type="EMBL" id="GFC84790.1"/>
    </source>
</evidence>
<feature type="compositionally biased region" description="Low complexity" evidence="1">
    <location>
        <begin position="84"/>
        <end position="103"/>
    </location>
</feature>
<name>A0A699RE81_TANCI</name>
<feature type="region of interest" description="Disordered" evidence="1">
    <location>
        <begin position="117"/>
        <end position="209"/>
    </location>
</feature>
<feature type="non-terminal residue" evidence="2">
    <location>
        <position position="209"/>
    </location>
</feature>
<feature type="compositionally biased region" description="Acidic residues" evidence="1">
    <location>
        <begin position="187"/>
        <end position="197"/>
    </location>
</feature>
<organism evidence="2">
    <name type="scientific">Tanacetum cinerariifolium</name>
    <name type="common">Dalmatian daisy</name>
    <name type="synonym">Chrysanthemum cinerariifolium</name>
    <dbReference type="NCBI Taxonomy" id="118510"/>
    <lineage>
        <taxon>Eukaryota</taxon>
        <taxon>Viridiplantae</taxon>
        <taxon>Streptophyta</taxon>
        <taxon>Embryophyta</taxon>
        <taxon>Tracheophyta</taxon>
        <taxon>Spermatophyta</taxon>
        <taxon>Magnoliopsida</taxon>
        <taxon>eudicotyledons</taxon>
        <taxon>Gunneridae</taxon>
        <taxon>Pentapetalae</taxon>
        <taxon>asterids</taxon>
        <taxon>campanulids</taxon>
        <taxon>Asterales</taxon>
        <taxon>Asteraceae</taxon>
        <taxon>Asteroideae</taxon>
        <taxon>Anthemideae</taxon>
        <taxon>Anthemidinae</taxon>
        <taxon>Tanacetum</taxon>
    </lineage>
</organism>
<proteinExistence type="predicted"/>